<keyword evidence="3" id="KW-0472">Membrane</keyword>
<sequence>MSAPSASRADERRTWRGPRLDPRLTDERIVGVAEQIPEVASPVARTKPNDYAPPRPLAEPAQRSPVVESFRPSSESAGTVRRLDEAPTQTGGGRKPPWLFLALVVLPALVTGLYLAFVAADRYTSEASYVLVKGGSPLTGGAAVPGVGRSDESSSAIVVFFGSRDATEHLAKDVDLQAKLMHPSADPLSAYPGLFYDDTREGLYEAMRDAVEVTIDSSTGISTLEVTAFTPQDAQELAAALLKEAEALVNRLNERAVNDSISFARNIVAENENRVRDVQQRMTDFRNTENLLDPNAQSTAELELMTQLTQQATSIDTELAQLRASAPKNPRLASLAEQRNALNDQIEQIRVGLAGNDDSLAPKISAYERLALERDLAVQALTHAYASLEEARQEAFANRLYLQTIAAPNLPDRPSYPEPVFWTLLVLAIGFAVYRIARIAIREAMEHTA</sequence>
<proteinExistence type="predicted"/>
<evidence type="ECO:0000313" key="4">
    <source>
        <dbReference type="EMBL" id="WAP70863.1"/>
    </source>
</evidence>
<dbReference type="Proteomes" id="UP001164020">
    <property type="component" value="Chromosome"/>
</dbReference>
<keyword evidence="1" id="KW-0175">Coiled coil</keyword>
<feature type="region of interest" description="Disordered" evidence="2">
    <location>
        <begin position="1"/>
        <end position="92"/>
    </location>
</feature>
<evidence type="ECO:0000313" key="5">
    <source>
        <dbReference type="Proteomes" id="UP001164020"/>
    </source>
</evidence>
<evidence type="ECO:0000256" key="3">
    <source>
        <dbReference type="SAM" id="Phobius"/>
    </source>
</evidence>
<accession>A0ABY7C4A8</accession>
<gene>
    <name evidence="4" type="ORF">OH818_13230</name>
</gene>
<evidence type="ECO:0000256" key="1">
    <source>
        <dbReference type="SAM" id="Coils"/>
    </source>
</evidence>
<dbReference type="PANTHER" id="PTHR32309">
    <property type="entry name" value="TYROSINE-PROTEIN KINASE"/>
    <property type="match status" value="1"/>
</dbReference>
<dbReference type="EMBL" id="CP114029">
    <property type="protein sequence ID" value="WAP70863.1"/>
    <property type="molecule type" value="Genomic_DNA"/>
</dbReference>
<feature type="transmembrane region" description="Helical" evidence="3">
    <location>
        <begin position="98"/>
        <end position="120"/>
    </location>
</feature>
<protein>
    <recommendedName>
        <fullName evidence="6">Capsular polysaccharide transport system permease protein</fullName>
    </recommendedName>
</protein>
<keyword evidence="3" id="KW-1133">Transmembrane helix</keyword>
<evidence type="ECO:0000256" key="2">
    <source>
        <dbReference type="SAM" id="MobiDB-lite"/>
    </source>
</evidence>
<keyword evidence="3" id="KW-0812">Transmembrane</keyword>
<reference evidence="4" key="1">
    <citation type="submission" date="2022-12" db="EMBL/GenBank/DDBJ databases">
        <title>Jiella pelagia sp. nov., isolated from phosphonate enriched culture of Northwest Pacific surface seawater.</title>
        <authorList>
            <person name="Shin D.Y."/>
            <person name="Hwang C.Y."/>
        </authorList>
    </citation>
    <scope>NUCLEOTIDE SEQUENCE</scope>
    <source>
        <strain evidence="4">HL-NP1</strain>
    </source>
</reference>
<feature type="compositionally biased region" description="Basic and acidic residues" evidence="2">
    <location>
        <begin position="8"/>
        <end position="29"/>
    </location>
</feature>
<dbReference type="RefSeq" id="WP_268883399.1">
    <property type="nucleotide sequence ID" value="NZ_CP114029.1"/>
</dbReference>
<name>A0ABY7C4A8_9HYPH</name>
<feature type="coiled-coil region" evidence="1">
    <location>
        <begin position="235"/>
        <end position="288"/>
    </location>
</feature>
<dbReference type="InterPro" id="IPR050445">
    <property type="entry name" value="Bact_polysacc_biosynth/exp"/>
</dbReference>
<evidence type="ECO:0008006" key="6">
    <source>
        <dbReference type="Google" id="ProtNLM"/>
    </source>
</evidence>
<dbReference type="PANTHER" id="PTHR32309:SF13">
    <property type="entry name" value="FERRIC ENTEROBACTIN TRANSPORT PROTEIN FEPE"/>
    <property type="match status" value="1"/>
</dbReference>
<organism evidence="4 5">
    <name type="scientific">Jiella pelagia</name>
    <dbReference type="NCBI Taxonomy" id="2986949"/>
    <lineage>
        <taxon>Bacteria</taxon>
        <taxon>Pseudomonadati</taxon>
        <taxon>Pseudomonadota</taxon>
        <taxon>Alphaproteobacteria</taxon>
        <taxon>Hyphomicrobiales</taxon>
        <taxon>Aurantimonadaceae</taxon>
        <taxon>Jiella</taxon>
    </lineage>
</organism>
<keyword evidence="5" id="KW-1185">Reference proteome</keyword>
<feature type="transmembrane region" description="Helical" evidence="3">
    <location>
        <begin position="419"/>
        <end position="437"/>
    </location>
</feature>